<evidence type="ECO:0008006" key="3">
    <source>
        <dbReference type="Google" id="ProtNLM"/>
    </source>
</evidence>
<sequence>MLVVVLVGVVGALSGCGAAARDCEEAYVGSISSVEGVASVEAECSLQFGGGWQRVDVFLETNDVTEARAVGQQVLQAIATEPTLEDQWSTPRAYYLQDGSGVSIGLRELGFNGVPNVGEVRENDSTKPLG</sequence>
<organism evidence="1 2">
    <name type="scientific">Isoptericola halotolerans</name>
    <dbReference type="NCBI Taxonomy" id="300560"/>
    <lineage>
        <taxon>Bacteria</taxon>
        <taxon>Bacillati</taxon>
        <taxon>Actinomycetota</taxon>
        <taxon>Actinomycetes</taxon>
        <taxon>Micrococcales</taxon>
        <taxon>Promicromonosporaceae</taxon>
        <taxon>Isoptericola</taxon>
    </lineage>
</organism>
<dbReference type="RefSeq" id="WP_171783584.1">
    <property type="nucleotide sequence ID" value="NZ_BAAAML010000006.1"/>
</dbReference>
<proteinExistence type="predicted"/>
<evidence type="ECO:0000313" key="1">
    <source>
        <dbReference type="EMBL" id="NOV97366.1"/>
    </source>
</evidence>
<name>A0ABX2A6Y4_9MICO</name>
<accession>A0ABX2A6Y4</accession>
<comment type="caution">
    <text evidence="1">The sequence shown here is derived from an EMBL/GenBank/DDBJ whole genome shotgun (WGS) entry which is preliminary data.</text>
</comment>
<keyword evidence="2" id="KW-1185">Reference proteome</keyword>
<dbReference type="Proteomes" id="UP000757540">
    <property type="component" value="Unassembled WGS sequence"/>
</dbReference>
<protein>
    <recommendedName>
        <fullName evidence="3">Lipoprotein</fullName>
    </recommendedName>
</protein>
<dbReference type="EMBL" id="JABEZU010000002">
    <property type="protein sequence ID" value="NOV97366.1"/>
    <property type="molecule type" value="Genomic_DNA"/>
</dbReference>
<reference evidence="1 2" key="1">
    <citation type="submission" date="2020-05" db="EMBL/GenBank/DDBJ databases">
        <title>Genomic Encyclopedia of Type Strains, Phase III (KMG-III): the genomes of soil and plant-associated and newly described type strains.</title>
        <authorList>
            <person name="Whitman W."/>
        </authorList>
    </citation>
    <scope>NUCLEOTIDE SEQUENCE [LARGE SCALE GENOMIC DNA]</scope>
    <source>
        <strain evidence="1 2">KCTC 19046</strain>
    </source>
</reference>
<gene>
    <name evidence="1" type="ORF">HDG69_001941</name>
</gene>
<evidence type="ECO:0000313" key="2">
    <source>
        <dbReference type="Proteomes" id="UP000757540"/>
    </source>
</evidence>